<evidence type="ECO:0000256" key="3">
    <source>
        <dbReference type="ARBA" id="ARBA00023172"/>
    </source>
</evidence>
<keyword evidence="6" id="KW-1185">Reference proteome</keyword>
<name>A0A2T5J5V3_9SPHI</name>
<dbReference type="GO" id="GO:0003677">
    <property type="term" value="F:DNA binding"/>
    <property type="evidence" value="ECO:0007669"/>
    <property type="project" value="UniProtKB-KW"/>
</dbReference>
<evidence type="ECO:0000256" key="1">
    <source>
        <dbReference type="ARBA" id="ARBA00008857"/>
    </source>
</evidence>
<protein>
    <submittedName>
        <fullName evidence="5">Site-specific recombinase XerD</fullName>
    </submittedName>
</protein>
<evidence type="ECO:0000313" key="5">
    <source>
        <dbReference type="EMBL" id="PTQ93645.1"/>
    </source>
</evidence>
<feature type="domain" description="Tyr recombinase" evidence="4">
    <location>
        <begin position="220"/>
        <end position="401"/>
    </location>
</feature>
<dbReference type="Pfam" id="PF17293">
    <property type="entry name" value="Arm-DNA-bind_5"/>
    <property type="match status" value="1"/>
</dbReference>
<dbReference type="Pfam" id="PF00589">
    <property type="entry name" value="Phage_integrase"/>
    <property type="match status" value="1"/>
</dbReference>
<evidence type="ECO:0000313" key="6">
    <source>
        <dbReference type="Proteomes" id="UP000244168"/>
    </source>
</evidence>
<dbReference type="SUPFAM" id="SSF56349">
    <property type="entry name" value="DNA breaking-rejoining enzymes"/>
    <property type="match status" value="1"/>
</dbReference>
<dbReference type="CDD" id="cd01185">
    <property type="entry name" value="INTN1_C_like"/>
    <property type="match status" value="1"/>
</dbReference>
<dbReference type="EMBL" id="QAOQ01000008">
    <property type="protein sequence ID" value="PTQ93645.1"/>
    <property type="molecule type" value="Genomic_DNA"/>
</dbReference>
<dbReference type="InterPro" id="IPR025269">
    <property type="entry name" value="SAM-like_dom"/>
</dbReference>
<gene>
    <name evidence="5" type="ORF">C8P68_108108</name>
</gene>
<dbReference type="OrthoDB" id="892893at2"/>
<dbReference type="GO" id="GO:0006310">
    <property type="term" value="P:DNA recombination"/>
    <property type="evidence" value="ECO:0007669"/>
    <property type="project" value="UniProtKB-KW"/>
</dbReference>
<dbReference type="PANTHER" id="PTHR30349">
    <property type="entry name" value="PHAGE INTEGRASE-RELATED"/>
    <property type="match status" value="1"/>
</dbReference>
<dbReference type="RefSeq" id="WP_107830853.1">
    <property type="nucleotide sequence ID" value="NZ_CP160205.1"/>
</dbReference>
<accession>A0A2T5J5V3</accession>
<dbReference type="AlphaFoldDB" id="A0A2T5J5V3"/>
<dbReference type="Gene3D" id="1.10.150.130">
    <property type="match status" value="1"/>
</dbReference>
<comment type="caution">
    <text evidence="5">The sequence shown here is derived from an EMBL/GenBank/DDBJ whole genome shotgun (WGS) entry which is preliminary data.</text>
</comment>
<organism evidence="5 6">
    <name type="scientific">Mucilaginibacter yixingensis</name>
    <dbReference type="NCBI Taxonomy" id="1295612"/>
    <lineage>
        <taxon>Bacteria</taxon>
        <taxon>Pseudomonadati</taxon>
        <taxon>Bacteroidota</taxon>
        <taxon>Sphingobacteriia</taxon>
        <taxon>Sphingobacteriales</taxon>
        <taxon>Sphingobacteriaceae</taxon>
        <taxon>Mucilaginibacter</taxon>
    </lineage>
</organism>
<dbReference type="Gene3D" id="1.10.443.10">
    <property type="entry name" value="Intergrase catalytic core"/>
    <property type="match status" value="1"/>
</dbReference>
<reference evidence="5 6" key="1">
    <citation type="submission" date="2018-04" db="EMBL/GenBank/DDBJ databases">
        <title>Genomic Encyclopedia of Archaeal and Bacterial Type Strains, Phase II (KMG-II): from individual species to whole genera.</title>
        <authorList>
            <person name="Goeker M."/>
        </authorList>
    </citation>
    <scope>NUCLEOTIDE SEQUENCE [LARGE SCALE GENOMIC DNA]</scope>
    <source>
        <strain evidence="5 6">DSM 26809</strain>
    </source>
</reference>
<proteinExistence type="inferred from homology"/>
<dbReference type="InterPro" id="IPR050090">
    <property type="entry name" value="Tyrosine_recombinase_XerCD"/>
</dbReference>
<dbReference type="Proteomes" id="UP000244168">
    <property type="component" value="Unassembled WGS sequence"/>
</dbReference>
<dbReference type="InterPro" id="IPR010998">
    <property type="entry name" value="Integrase_recombinase_N"/>
</dbReference>
<dbReference type="GO" id="GO:0015074">
    <property type="term" value="P:DNA integration"/>
    <property type="evidence" value="ECO:0007669"/>
    <property type="project" value="InterPro"/>
</dbReference>
<evidence type="ECO:0000256" key="2">
    <source>
        <dbReference type="ARBA" id="ARBA00023125"/>
    </source>
</evidence>
<dbReference type="InterPro" id="IPR011010">
    <property type="entry name" value="DNA_brk_join_enz"/>
</dbReference>
<keyword evidence="3" id="KW-0233">DNA recombination</keyword>
<dbReference type="PANTHER" id="PTHR30349:SF64">
    <property type="entry name" value="PROPHAGE INTEGRASE INTD-RELATED"/>
    <property type="match status" value="1"/>
</dbReference>
<dbReference type="Pfam" id="PF13102">
    <property type="entry name" value="Phage_int_SAM_5"/>
    <property type="match status" value="1"/>
</dbReference>
<comment type="similarity">
    <text evidence="1">Belongs to the 'phage' integrase family.</text>
</comment>
<dbReference type="InterPro" id="IPR035386">
    <property type="entry name" value="Arm-DNA-bind_5"/>
</dbReference>
<dbReference type="PROSITE" id="PS51898">
    <property type="entry name" value="TYR_RECOMBINASE"/>
    <property type="match status" value="1"/>
</dbReference>
<sequence length="419" mass="48176">MLENSFGLLFFLKKPRNYERGPMYVYLRITVDGVPKEMSAKRNWEPSRWDAKKNRALGTKEDARALNEYLDILQNKVYAAKKDLVEQGKVITSLQLIDILSGNEQRKRGLMALFKKHNDDMEKMIGKGVAKGTWTNFNTSYKHTTAYLRSQYQMDEINILALDLEFIKGLYHWYRTIKNLGHNSALKNIANMKKIVISCVDNAWLRSDPFVKFDETREEVDTTFLIKEEIQAIAEKEIPNERLSRVRDVFIFCCFTGLAFADVKKLKKSEVSIGVDGELRVYKGRQKTGTPSLIPLLPITKTILKKYKGDPECIAKDQMLPVLSNQKYNSYLKEIATICGIQKDLKTHVARHTFGTTVTLANKVPLESIKDMMGHKSMRQTLHYAKITGMKINEDMAELKKRLTKTKFISDEQIAGKKN</sequence>
<dbReference type="InterPro" id="IPR002104">
    <property type="entry name" value="Integrase_catalytic"/>
</dbReference>
<dbReference type="InterPro" id="IPR013762">
    <property type="entry name" value="Integrase-like_cat_sf"/>
</dbReference>
<evidence type="ECO:0000259" key="4">
    <source>
        <dbReference type="PROSITE" id="PS51898"/>
    </source>
</evidence>
<keyword evidence="2" id="KW-0238">DNA-binding</keyword>